<protein>
    <submittedName>
        <fullName evidence="3">S-adenosylmethionine-dependent methyltransferase</fullName>
    </submittedName>
</protein>
<feature type="domain" description="Methyltransferase" evidence="2">
    <location>
        <begin position="43"/>
        <end position="132"/>
    </location>
</feature>
<evidence type="ECO:0000256" key="1">
    <source>
        <dbReference type="ARBA" id="ARBA00022679"/>
    </source>
</evidence>
<dbReference type="Gene3D" id="2.20.25.110">
    <property type="entry name" value="S-adenosyl-L-methionine-dependent methyltransferases"/>
    <property type="match status" value="1"/>
</dbReference>
<keyword evidence="1 3" id="KW-0808">Transferase</keyword>
<dbReference type="InterPro" id="IPR029063">
    <property type="entry name" value="SAM-dependent_MTases_sf"/>
</dbReference>
<evidence type="ECO:0000313" key="3">
    <source>
        <dbReference type="EMBL" id="VTQ92943.1"/>
    </source>
</evidence>
<dbReference type="Pfam" id="PF13649">
    <property type="entry name" value="Methyltransf_25"/>
    <property type="match status" value="1"/>
</dbReference>
<dbReference type="RefSeq" id="WP_138210608.1">
    <property type="nucleotide sequence ID" value="NZ_CBCRUQ010000003.1"/>
</dbReference>
<dbReference type="KEGG" id="hhw:NCTC503_02031"/>
<organism evidence="3 4">
    <name type="scientific">Hathewaya histolytica</name>
    <name type="common">Clostridium histolyticum</name>
    <dbReference type="NCBI Taxonomy" id="1498"/>
    <lineage>
        <taxon>Bacteria</taxon>
        <taxon>Bacillati</taxon>
        <taxon>Bacillota</taxon>
        <taxon>Clostridia</taxon>
        <taxon>Eubacteriales</taxon>
        <taxon>Clostridiaceae</taxon>
        <taxon>Hathewaya</taxon>
    </lineage>
</organism>
<dbReference type="SUPFAM" id="SSF53335">
    <property type="entry name" value="S-adenosyl-L-methionine-dependent methyltransferases"/>
    <property type="match status" value="1"/>
</dbReference>
<keyword evidence="3" id="KW-0489">Methyltransferase</keyword>
<proteinExistence type="predicted"/>
<dbReference type="GO" id="GO:0008168">
    <property type="term" value="F:methyltransferase activity"/>
    <property type="evidence" value="ECO:0007669"/>
    <property type="project" value="UniProtKB-KW"/>
</dbReference>
<evidence type="ECO:0000259" key="2">
    <source>
        <dbReference type="Pfam" id="PF13649"/>
    </source>
</evidence>
<dbReference type="Gene3D" id="3.40.50.150">
    <property type="entry name" value="Vaccinia Virus protein VP39"/>
    <property type="match status" value="1"/>
</dbReference>
<evidence type="ECO:0000313" key="4">
    <source>
        <dbReference type="Proteomes" id="UP000308489"/>
    </source>
</evidence>
<gene>
    <name evidence="3" type="ORF">NCTC503_02031</name>
</gene>
<name>A0A4U9RQ58_HATHI</name>
<dbReference type="Proteomes" id="UP000308489">
    <property type="component" value="Chromosome 1"/>
</dbReference>
<sequence length="243" mass="28775">MDSYRELSDIYDELINNDIDYEGWATFIMEKCKKYNVNRGSYLDLACGTGNLTIHLSNNFKNCWAVDLSPYMLTKAEEKLRRQKVKFICQNICKLNINRKFNLATCALDGTNYILNEEEVLNFFKGVYNHLEEEALFIFDINSYYKLTEVMGNNIFNYDSGDVTYIWENYLEDDILEMYLTFFIKEGELYKRFDECHKEKAYDEKKIEDLLKQAGFSLREKLDGYTNATIKDHSERILFVAQK</sequence>
<accession>A0A4U9RQ58</accession>
<dbReference type="OrthoDB" id="9811589at2"/>
<reference evidence="3 4" key="1">
    <citation type="submission" date="2019-05" db="EMBL/GenBank/DDBJ databases">
        <authorList>
            <consortium name="Pathogen Informatics"/>
        </authorList>
    </citation>
    <scope>NUCLEOTIDE SEQUENCE [LARGE SCALE GENOMIC DNA]</scope>
    <source>
        <strain evidence="3 4">NCTC503</strain>
    </source>
</reference>
<dbReference type="AlphaFoldDB" id="A0A4U9RQ58"/>
<dbReference type="EMBL" id="LR590481">
    <property type="protein sequence ID" value="VTQ92943.1"/>
    <property type="molecule type" value="Genomic_DNA"/>
</dbReference>
<keyword evidence="4" id="KW-1185">Reference proteome</keyword>
<dbReference type="PANTHER" id="PTHR43861">
    <property type="entry name" value="TRANS-ACONITATE 2-METHYLTRANSFERASE-RELATED"/>
    <property type="match status" value="1"/>
</dbReference>
<dbReference type="GO" id="GO:0032259">
    <property type="term" value="P:methylation"/>
    <property type="evidence" value="ECO:0007669"/>
    <property type="project" value="UniProtKB-KW"/>
</dbReference>
<dbReference type="CDD" id="cd02440">
    <property type="entry name" value="AdoMet_MTases"/>
    <property type="match status" value="1"/>
</dbReference>
<dbReference type="InterPro" id="IPR041698">
    <property type="entry name" value="Methyltransf_25"/>
</dbReference>